<dbReference type="GeneID" id="35593322"/>
<keyword evidence="1" id="KW-0812">Transmembrane</keyword>
<feature type="transmembrane region" description="Helical" evidence="1">
    <location>
        <begin position="38"/>
        <end position="58"/>
    </location>
</feature>
<dbReference type="EMBL" id="CP026309">
    <property type="protein sequence ID" value="AUV82701.1"/>
    <property type="molecule type" value="Genomic_DNA"/>
</dbReference>
<sequence length="69" mass="7936">MVDASVVWRRRYQRYAHLALATWLGVVFYSPVGESARALLVTRVVVFPLLVVSGLLLWKRPALERRLRG</sequence>
<name>A0A2I8VLB0_9EURY</name>
<feature type="transmembrane region" description="Helical" evidence="1">
    <location>
        <begin position="12"/>
        <end position="32"/>
    </location>
</feature>
<keyword evidence="3" id="KW-1185">Reference proteome</keyword>
<keyword evidence="1" id="KW-0472">Membrane</keyword>
<dbReference type="OrthoDB" id="379573at2157"/>
<evidence type="ECO:0000313" key="3">
    <source>
        <dbReference type="Proteomes" id="UP000236584"/>
    </source>
</evidence>
<organism evidence="2 3">
    <name type="scientific">Salinigranum rubrum</name>
    <dbReference type="NCBI Taxonomy" id="755307"/>
    <lineage>
        <taxon>Archaea</taxon>
        <taxon>Methanobacteriati</taxon>
        <taxon>Methanobacteriota</taxon>
        <taxon>Stenosarchaea group</taxon>
        <taxon>Halobacteria</taxon>
        <taxon>Halobacteriales</taxon>
        <taxon>Haloferacaceae</taxon>
        <taxon>Salinigranum</taxon>
    </lineage>
</organism>
<accession>A0A2I8VLB0</accession>
<dbReference type="Proteomes" id="UP000236584">
    <property type="component" value="Chromosome"/>
</dbReference>
<dbReference type="KEGG" id="srub:C2R22_14480"/>
<proteinExistence type="predicted"/>
<gene>
    <name evidence="2" type="ORF">C2R22_14480</name>
</gene>
<protein>
    <submittedName>
        <fullName evidence="2">Uncharacterized protein</fullName>
    </submittedName>
</protein>
<dbReference type="AlphaFoldDB" id="A0A2I8VLB0"/>
<evidence type="ECO:0000313" key="2">
    <source>
        <dbReference type="EMBL" id="AUV82701.1"/>
    </source>
</evidence>
<reference evidence="2 3" key="1">
    <citation type="submission" date="2018-01" db="EMBL/GenBank/DDBJ databases">
        <title>Complete genome sequence of Salinigranum rubrum GX10T, an extremely halophilic archaeon isolated from a marine solar saltern.</title>
        <authorList>
            <person name="Han S."/>
        </authorList>
    </citation>
    <scope>NUCLEOTIDE SEQUENCE [LARGE SCALE GENOMIC DNA]</scope>
    <source>
        <strain evidence="2 3">GX10</strain>
    </source>
</reference>
<dbReference type="RefSeq" id="WP_103426390.1">
    <property type="nucleotide sequence ID" value="NZ_CP026309.1"/>
</dbReference>
<keyword evidence="1" id="KW-1133">Transmembrane helix</keyword>
<evidence type="ECO:0000256" key="1">
    <source>
        <dbReference type="SAM" id="Phobius"/>
    </source>
</evidence>